<evidence type="ECO:0000256" key="6">
    <source>
        <dbReference type="ARBA" id="ARBA00022989"/>
    </source>
</evidence>
<evidence type="ECO:0000313" key="10">
    <source>
        <dbReference type="EMBL" id="KTD47818.1"/>
    </source>
</evidence>
<keyword evidence="3" id="KW-1003">Cell membrane</keyword>
<dbReference type="Proteomes" id="UP000254230">
    <property type="component" value="Unassembled WGS sequence"/>
</dbReference>
<feature type="transmembrane region" description="Helical" evidence="8">
    <location>
        <begin position="140"/>
        <end position="166"/>
    </location>
</feature>
<accession>A0A378KSX4</accession>
<dbReference type="RefSeq" id="WP_058474346.1">
    <property type="nucleotide sequence ID" value="NZ_CAAAIL010000008.1"/>
</dbReference>
<feature type="domain" description="Major facilitator superfamily (MFS) profile" evidence="9">
    <location>
        <begin position="5"/>
        <end position="403"/>
    </location>
</feature>
<dbReference type="PANTHER" id="PTHR43528">
    <property type="entry name" value="ALPHA-KETOGLUTARATE PERMEASE"/>
    <property type="match status" value="1"/>
</dbReference>
<dbReference type="EMBL" id="UGOW01000001">
    <property type="protein sequence ID" value="STY16711.1"/>
    <property type="molecule type" value="Genomic_DNA"/>
</dbReference>
<protein>
    <submittedName>
        <fullName evidence="11">Proline/betaine transporter</fullName>
    </submittedName>
</protein>
<feature type="transmembrane region" description="Helical" evidence="8">
    <location>
        <begin position="293"/>
        <end position="312"/>
    </location>
</feature>
<keyword evidence="12" id="KW-1185">Reference proteome</keyword>
<evidence type="ECO:0000256" key="2">
    <source>
        <dbReference type="ARBA" id="ARBA00022448"/>
    </source>
</evidence>
<feature type="transmembrane region" description="Helical" evidence="8">
    <location>
        <begin position="318"/>
        <end position="341"/>
    </location>
</feature>
<dbReference type="OrthoDB" id="3690818at2"/>
<dbReference type="GO" id="GO:0005886">
    <property type="term" value="C:plasma membrane"/>
    <property type="evidence" value="ECO:0007669"/>
    <property type="project" value="UniProtKB-SubCell"/>
</dbReference>
<dbReference type="Pfam" id="PF07690">
    <property type="entry name" value="MFS_1"/>
    <property type="match status" value="2"/>
</dbReference>
<evidence type="ECO:0000256" key="8">
    <source>
        <dbReference type="SAM" id="Phobius"/>
    </source>
</evidence>
<evidence type="ECO:0000256" key="1">
    <source>
        <dbReference type="ARBA" id="ARBA00004651"/>
    </source>
</evidence>
<feature type="transmembrane region" description="Helical" evidence="8">
    <location>
        <begin position="260"/>
        <end position="281"/>
    </location>
</feature>
<evidence type="ECO:0000313" key="13">
    <source>
        <dbReference type="Proteomes" id="UP000254230"/>
    </source>
</evidence>
<dbReference type="EMBL" id="LNYR01000031">
    <property type="protein sequence ID" value="KTD47818.1"/>
    <property type="molecule type" value="Genomic_DNA"/>
</dbReference>
<feature type="transmembrane region" description="Helical" evidence="8">
    <location>
        <begin position="77"/>
        <end position="95"/>
    </location>
</feature>
<dbReference type="InterPro" id="IPR036259">
    <property type="entry name" value="MFS_trans_sf"/>
</dbReference>
<keyword evidence="2" id="KW-0813">Transport</keyword>
<name>A0A378KSX4_9GAMM</name>
<comment type="subcellular location">
    <subcellularLocation>
        <location evidence="1">Cell membrane</location>
        <topology evidence="1">Multi-pass membrane protein</topology>
    </subcellularLocation>
</comment>
<evidence type="ECO:0000313" key="11">
    <source>
        <dbReference type="EMBL" id="STY16711.1"/>
    </source>
</evidence>
<keyword evidence="5" id="KW-0769">Symport</keyword>
<evidence type="ECO:0000256" key="7">
    <source>
        <dbReference type="ARBA" id="ARBA00023136"/>
    </source>
</evidence>
<evidence type="ECO:0000259" key="9">
    <source>
        <dbReference type="PROSITE" id="PS50850"/>
    </source>
</evidence>
<proteinExistence type="predicted"/>
<sequence length="411" mass="45127">MKKVTIISAFIGTLIEVYDFTVFPFLIPILSEVFFSSQTKNVAINFTILAYVVSYAIKPFGTIGFGYLIDIYGRKKVLLFTTVLMTLATSAIGLLPPSILGMYFGAGLIICRVIQGLAISGEFSSAIIMSVEQGRKYPALLGSLAFVGGSVGLLLANLSVFILLYLMPHDQIIQFAWRIPFLIGLIGCLFLLFIRNKINDSTLDMIPVTSGFNSLIKSHKKELITTFIVSSLSASAFYITFVLMTTYLSASLNLHSHQQSILITLITLLIYLSALPLGGILADKIGVIRQIKISSILYLLFSYIVFAVIPHINSTSCIIVLILFAMIQALLNSALPAFIVLQFLPTQRGKALAISYNISLTLFAGLMPYLFLTSENQLNPGITISICAALSLMLLHFKGKKYGYLRSEPSY</sequence>
<feature type="transmembrane region" description="Helical" evidence="8">
    <location>
        <begin position="101"/>
        <end position="119"/>
    </location>
</feature>
<feature type="transmembrane region" description="Helical" evidence="8">
    <location>
        <begin position="378"/>
        <end position="397"/>
    </location>
</feature>
<dbReference type="PANTHER" id="PTHR43528:SF1">
    <property type="entry name" value="ALPHA-KETOGLUTARATE PERMEASE"/>
    <property type="match status" value="1"/>
</dbReference>
<keyword evidence="6 8" id="KW-1133">Transmembrane helix</keyword>
<dbReference type="InterPro" id="IPR051084">
    <property type="entry name" value="H+-coupled_symporters"/>
</dbReference>
<feature type="transmembrane region" description="Helical" evidence="8">
    <location>
        <begin position="42"/>
        <end position="65"/>
    </location>
</feature>
<reference evidence="11 13" key="2">
    <citation type="submission" date="2018-06" db="EMBL/GenBank/DDBJ databases">
        <authorList>
            <consortium name="Pathogen Informatics"/>
            <person name="Doyle S."/>
        </authorList>
    </citation>
    <scope>NUCLEOTIDE SEQUENCE [LARGE SCALE GENOMIC DNA]</scope>
    <source>
        <strain evidence="11 13">NCTC12376</strain>
    </source>
</reference>
<dbReference type="Proteomes" id="UP000054639">
    <property type="component" value="Unassembled WGS sequence"/>
</dbReference>
<keyword evidence="4 8" id="KW-0812">Transmembrane</keyword>
<dbReference type="InterPro" id="IPR011701">
    <property type="entry name" value="MFS"/>
</dbReference>
<evidence type="ECO:0000256" key="5">
    <source>
        <dbReference type="ARBA" id="ARBA00022847"/>
    </source>
</evidence>
<gene>
    <name evidence="11" type="primary">proP_1</name>
    <name evidence="10" type="ORF">Lqua_2211</name>
    <name evidence="11" type="ORF">NCTC12376_00502</name>
</gene>
<dbReference type="PROSITE" id="PS50850">
    <property type="entry name" value="MFS"/>
    <property type="match status" value="1"/>
</dbReference>
<feature type="transmembrane region" description="Helical" evidence="8">
    <location>
        <begin position="172"/>
        <end position="194"/>
    </location>
</feature>
<dbReference type="SUPFAM" id="SSF103473">
    <property type="entry name" value="MFS general substrate transporter"/>
    <property type="match status" value="1"/>
</dbReference>
<feature type="transmembrane region" description="Helical" evidence="8">
    <location>
        <begin position="223"/>
        <end position="248"/>
    </location>
</feature>
<reference evidence="10 12" key="1">
    <citation type="submission" date="2015-11" db="EMBL/GenBank/DDBJ databases">
        <title>Genomic analysis of 38 Legionella species identifies large and diverse effector repertoires.</title>
        <authorList>
            <person name="Burstein D."/>
            <person name="Amaro F."/>
            <person name="Zusman T."/>
            <person name="Lifshitz Z."/>
            <person name="Cohen O."/>
            <person name="Gilbert J.A."/>
            <person name="Pupko T."/>
            <person name="Shuman H.A."/>
            <person name="Segal G."/>
        </authorList>
    </citation>
    <scope>NUCLEOTIDE SEQUENCE [LARGE SCALE GENOMIC DNA]</scope>
    <source>
        <strain evidence="10 12">ATCC 49507</strain>
    </source>
</reference>
<feature type="transmembrane region" description="Helical" evidence="8">
    <location>
        <begin position="353"/>
        <end position="372"/>
    </location>
</feature>
<keyword evidence="7 8" id="KW-0472">Membrane</keyword>
<dbReference type="STRING" id="45072.Lqua_2211"/>
<dbReference type="InterPro" id="IPR020846">
    <property type="entry name" value="MFS_dom"/>
</dbReference>
<organism evidence="11 13">
    <name type="scientific">Legionella quateirensis</name>
    <dbReference type="NCBI Taxonomy" id="45072"/>
    <lineage>
        <taxon>Bacteria</taxon>
        <taxon>Pseudomonadati</taxon>
        <taxon>Pseudomonadota</taxon>
        <taxon>Gammaproteobacteria</taxon>
        <taxon>Legionellales</taxon>
        <taxon>Legionellaceae</taxon>
        <taxon>Legionella</taxon>
    </lineage>
</organism>
<evidence type="ECO:0000313" key="12">
    <source>
        <dbReference type="Proteomes" id="UP000054639"/>
    </source>
</evidence>
<dbReference type="Gene3D" id="1.20.1250.20">
    <property type="entry name" value="MFS general substrate transporter like domains"/>
    <property type="match status" value="1"/>
</dbReference>
<dbReference type="GO" id="GO:0015293">
    <property type="term" value="F:symporter activity"/>
    <property type="evidence" value="ECO:0007669"/>
    <property type="project" value="UniProtKB-KW"/>
</dbReference>
<feature type="transmembrane region" description="Helical" evidence="8">
    <location>
        <begin position="7"/>
        <end position="30"/>
    </location>
</feature>
<dbReference type="AlphaFoldDB" id="A0A378KSX4"/>
<evidence type="ECO:0000256" key="3">
    <source>
        <dbReference type="ARBA" id="ARBA00022475"/>
    </source>
</evidence>
<evidence type="ECO:0000256" key="4">
    <source>
        <dbReference type="ARBA" id="ARBA00022692"/>
    </source>
</evidence>